<evidence type="ECO:0000313" key="9">
    <source>
        <dbReference type="Proteomes" id="UP000762703"/>
    </source>
</evidence>
<evidence type="ECO:0000256" key="7">
    <source>
        <dbReference type="SAM" id="Phobius"/>
    </source>
</evidence>
<accession>A0A8T3VDA4</accession>
<sequence length="441" mass="47576">MNEEKTKNIELITGNPKKAIVKLAYPMFFTLFLMMIYNFVDSIWVVGLGPEALAAIGFVSPLYWVLLGIGNGVGASANSLIARNIGANDYNQANNAALHSILLSTIIAVIITVIMLVFMVPILNLIGVGSTIQYAMDYSYVVFGFMIILVFEELLSSIFRAEGDMHHATIAIAITAITNILLDPLFIYVFNLGMAGAAWATVISSALACIIMIYWIWVKKKLYLDLSLKNFSFQKNLITENLQIALPSSLETTISSSMMMILNSMLIIVGGYAAVGVFNVGMNIITLGTLPVSAIGVAVITVVGVAYGSKNAENMKITHSYGVKICLGICVLSMILISVFAPQIALLFSYNNASSSLTSQITNTLPILSLYIISLPFGAISTMTFQGCGKGVNSLLITLLRYFILNIIFAYLFSFVCGWGVNGVYAGFILGSLVGGLFGYA</sequence>
<feature type="transmembrane region" description="Helical" evidence="7">
    <location>
        <begin position="392"/>
        <end position="413"/>
    </location>
</feature>
<dbReference type="PANTHER" id="PTHR43549:SF2">
    <property type="entry name" value="MULTIDRUG RESISTANCE PROTEIN NORM-RELATED"/>
    <property type="match status" value="1"/>
</dbReference>
<reference evidence="8" key="1">
    <citation type="submission" date="2019-04" db="EMBL/GenBank/DDBJ databases">
        <title>Evolution of Biomass-Degrading Anaerobic Consortia Revealed by Metagenomics.</title>
        <authorList>
            <person name="Peng X."/>
        </authorList>
    </citation>
    <scope>NUCLEOTIDE SEQUENCE</scope>
    <source>
        <strain evidence="8">SIG12</strain>
    </source>
</reference>
<feature type="transmembrane region" description="Helical" evidence="7">
    <location>
        <begin position="168"/>
        <end position="190"/>
    </location>
</feature>
<dbReference type="InterPro" id="IPR052031">
    <property type="entry name" value="Membrane_Transporter-Flippase"/>
</dbReference>
<gene>
    <name evidence="8" type="ORF">E7Z73_00780</name>
</gene>
<proteinExistence type="predicted"/>
<evidence type="ECO:0000256" key="2">
    <source>
        <dbReference type="ARBA" id="ARBA00022448"/>
    </source>
</evidence>
<feature type="transmembrane region" description="Helical" evidence="7">
    <location>
        <begin position="20"/>
        <end position="40"/>
    </location>
</feature>
<keyword evidence="4 7" id="KW-0812">Transmembrane</keyword>
<dbReference type="InterPro" id="IPR048279">
    <property type="entry name" value="MdtK-like"/>
</dbReference>
<dbReference type="NCBIfam" id="TIGR00797">
    <property type="entry name" value="matE"/>
    <property type="match status" value="1"/>
</dbReference>
<evidence type="ECO:0000256" key="5">
    <source>
        <dbReference type="ARBA" id="ARBA00022989"/>
    </source>
</evidence>
<keyword evidence="5 7" id="KW-1133">Transmembrane helix</keyword>
<dbReference type="PANTHER" id="PTHR43549">
    <property type="entry name" value="MULTIDRUG RESISTANCE PROTEIN YPNP-RELATED"/>
    <property type="match status" value="1"/>
</dbReference>
<feature type="transmembrane region" description="Helical" evidence="7">
    <location>
        <begin position="284"/>
        <end position="309"/>
    </location>
</feature>
<dbReference type="GO" id="GO:0015297">
    <property type="term" value="F:antiporter activity"/>
    <property type="evidence" value="ECO:0007669"/>
    <property type="project" value="InterPro"/>
</dbReference>
<evidence type="ECO:0000256" key="4">
    <source>
        <dbReference type="ARBA" id="ARBA00022692"/>
    </source>
</evidence>
<keyword evidence="6 7" id="KW-0472">Membrane</keyword>
<keyword evidence="3" id="KW-1003">Cell membrane</keyword>
<feature type="transmembrane region" description="Helical" evidence="7">
    <location>
        <begin position="321"/>
        <end position="345"/>
    </location>
</feature>
<feature type="transmembrane region" description="Helical" evidence="7">
    <location>
        <begin position="260"/>
        <end position="278"/>
    </location>
</feature>
<protein>
    <submittedName>
        <fullName evidence="8">MATE family efflux transporter</fullName>
    </submittedName>
</protein>
<dbReference type="RefSeq" id="WP_303735902.1">
    <property type="nucleotide sequence ID" value="NZ_SUTE01000002.1"/>
</dbReference>
<dbReference type="EMBL" id="SUTE01000002">
    <property type="protein sequence ID" value="MBE6504266.1"/>
    <property type="molecule type" value="Genomic_DNA"/>
</dbReference>
<feature type="transmembrane region" description="Helical" evidence="7">
    <location>
        <begin position="52"/>
        <end position="75"/>
    </location>
</feature>
<dbReference type="CDD" id="cd13147">
    <property type="entry name" value="MATE_MJ0709_like"/>
    <property type="match status" value="1"/>
</dbReference>
<evidence type="ECO:0000256" key="6">
    <source>
        <dbReference type="ARBA" id="ARBA00023136"/>
    </source>
</evidence>
<dbReference type="Proteomes" id="UP000762703">
    <property type="component" value="Unassembled WGS sequence"/>
</dbReference>
<feature type="transmembrane region" description="Helical" evidence="7">
    <location>
        <begin position="196"/>
        <end position="217"/>
    </location>
</feature>
<feature type="transmembrane region" description="Helical" evidence="7">
    <location>
        <begin position="365"/>
        <end position="385"/>
    </location>
</feature>
<comment type="subcellular location">
    <subcellularLocation>
        <location evidence="1">Cell membrane</location>
        <topology evidence="1">Multi-pass membrane protein</topology>
    </subcellularLocation>
</comment>
<organism evidence="8 9">
    <name type="scientific">Methanobrevibacter millerae</name>
    <dbReference type="NCBI Taxonomy" id="230361"/>
    <lineage>
        <taxon>Archaea</taxon>
        <taxon>Methanobacteriati</taxon>
        <taxon>Methanobacteriota</taxon>
        <taxon>Methanomada group</taxon>
        <taxon>Methanobacteria</taxon>
        <taxon>Methanobacteriales</taxon>
        <taxon>Methanobacteriaceae</taxon>
        <taxon>Methanobrevibacter</taxon>
    </lineage>
</organism>
<evidence type="ECO:0000256" key="3">
    <source>
        <dbReference type="ARBA" id="ARBA00022475"/>
    </source>
</evidence>
<evidence type="ECO:0000313" key="8">
    <source>
        <dbReference type="EMBL" id="MBE6504266.1"/>
    </source>
</evidence>
<dbReference type="AlphaFoldDB" id="A0A8T3VDA4"/>
<evidence type="ECO:0000256" key="1">
    <source>
        <dbReference type="ARBA" id="ARBA00004651"/>
    </source>
</evidence>
<comment type="caution">
    <text evidence="8">The sequence shown here is derived from an EMBL/GenBank/DDBJ whole genome shotgun (WGS) entry which is preliminary data.</text>
</comment>
<dbReference type="Pfam" id="PF01554">
    <property type="entry name" value="MatE"/>
    <property type="match status" value="2"/>
</dbReference>
<name>A0A8T3VDA4_9EURY</name>
<feature type="transmembrane region" description="Helical" evidence="7">
    <location>
        <begin position="138"/>
        <end position="156"/>
    </location>
</feature>
<keyword evidence="2" id="KW-0813">Transport</keyword>
<dbReference type="GO" id="GO:0042910">
    <property type="term" value="F:xenobiotic transmembrane transporter activity"/>
    <property type="evidence" value="ECO:0007669"/>
    <property type="project" value="InterPro"/>
</dbReference>
<feature type="transmembrane region" description="Helical" evidence="7">
    <location>
        <begin position="419"/>
        <end position="440"/>
    </location>
</feature>
<dbReference type="GO" id="GO:0005886">
    <property type="term" value="C:plasma membrane"/>
    <property type="evidence" value="ECO:0007669"/>
    <property type="project" value="UniProtKB-SubCell"/>
</dbReference>
<feature type="transmembrane region" description="Helical" evidence="7">
    <location>
        <begin position="96"/>
        <end position="126"/>
    </location>
</feature>
<dbReference type="InterPro" id="IPR002528">
    <property type="entry name" value="MATE_fam"/>
</dbReference>
<dbReference type="PIRSF" id="PIRSF006603">
    <property type="entry name" value="DinF"/>
    <property type="match status" value="1"/>
</dbReference>